<name>A0A1G7ZI33_9FLAO</name>
<comment type="pathway">
    <text evidence="3">Amino-acid biosynthesis; L-tryptophan biosynthesis; L-tryptophan from chorismate: step 2/5.</text>
</comment>
<dbReference type="RefSeq" id="WP_093370475.1">
    <property type="nucleotide sequence ID" value="NZ_FNCW01000025.1"/>
</dbReference>
<dbReference type="Pfam" id="PF00591">
    <property type="entry name" value="Glycos_transf_3"/>
    <property type="match status" value="1"/>
</dbReference>
<proteinExistence type="inferred from homology"/>
<keyword evidence="2 3" id="KW-0808">Transferase</keyword>
<evidence type="ECO:0000259" key="4">
    <source>
        <dbReference type="Pfam" id="PF00591"/>
    </source>
</evidence>
<keyword evidence="3" id="KW-0460">Magnesium</keyword>
<dbReference type="HAMAP" id="MF_00211">
    <property type="entry name" value="TrpD"/>
    <property type="match status" value="1"/>
</dbReference>
<feature type="binding site" evidence="3">
    <location>
        <position position="110"/>
    </location>
    <ligand>
        <name>anthranilate</name>
        <dbReference type="ChEBI" id="CHEBI:16567"/>
        <label>1</label>
    </ligand>
</feature>
<sequence length="331" mass="36342">MKYILDRLIHQEQLSKEEARAVLLQISNGEFSDLQIASFLTVFMMRSISVEELEGFRDALLELCIPVDFQGETVMDLCGTGGDGQNTFNVSTAASFVVAAMDMKVAKHGNYGVSSVSGSSNVLEAMGIKFSSEQGFLDRCLNEANIAILHAPLFHPAMKNVAPIRKSLALKTFFNMLGPMVNPAKPELQLVGVYDLELLRKYHYLYQKTDKTYCILHDLNQYDEISLTAKTKCVTQSKEMFLSAEDFGVLPVTKEEIYGGDTVESAADIFYQILSGKGTEAQNHVVCANAAAAYSTAKDLSVKEAFTEAKSILKGGKALEVLNQLKTISQS</sequence>
<dbReference type="NCBIfam" id="TIGR01245">
    <property type="entry name" value="trpD"/>
    <property type="match status" value="1"/>
</dbReference>
<feature type="binding site" evidence="3">
    <location>
        <position position="79"/>
    </location>
    <ligand>
        <name>5-phospho-alpha-D-ribose 1-diphosphate</name>
        <dbReference type="ChEBI" id="CHEBI:58017"/>
    </ligand>
</feature>
<dbReference type="GO" id="GO:0004048">
    <property type="term" value="F:anthranilate phosphoribosyltransferase activity"/>
    <property type="evidence" value="ECO:0007669"/>
    <property type="project" value="UniProtKB-UniRule"/>
</dbReference>
<feature type="domain" description="Glycosyl transferase family 3" evidence="4">
    <location>
        <begin position="73"/>
        <end position="319"/>
    </location>
</feature>
<dbReference type="GO" id="GO:0000162">
    <property type="term" value="P:L-tryptophan biosynthetic process"/>
    <property type="evidence" value="ECO:0007669"/>
    <property type="project" value="UniProtKB-UniRule"/>
</dbReference>
<keyword evidence="3" id="KW-0479">Metal-binding</keyword>
<comment type="function">
    <text evidence="3">Catalyzes the transfer of the phosphoribosyl group of 5-phosphorylribose-1-pyrophosphate (PRPP) to anthranilate to yield N-(5'-phosphoribosyl)-anthranilate (PRA).</text>
</comment>
<feature type="binding site" evidence="3">
    <location>
        <position position="224"/>
    </location>
    <ligand>
        <name>Mg(2+)</name>
        <dbReference type="ChEBI" id="CHEBI:18420"/>
        <label>1</label>
    </ligand>
</feature>
<evidence type="ECO:0000313" key="6">
    <source>
        <dbReference type="EMBL" id="SDH07750.1"/>
    </source>
</evidence>
<feature type="binding site" evidence="3">
    <location>
        <position position="223"/>
    </location>
    <ligand>
        <name>Mg(2+)</name>
        <dbReference type="ChEBI" id="CHEBI:18420"/>
        <label>2</label>
    </ligand>
</feature>
<dbReference type="Proteomes" id="UP000199296">
    <property type="component" value="Unassembled WGS sequence"/>
</dbReference>
<evidence type="ECO:0000256" key="2">
    <source>
        <dbReference type="ARBA" id="ARBA00022679"/>
    </source>
</evidence>
<keyword evidence="7" id="KW-1185">Reference proteome</keyword>
<comment type="catalytic activity">
    <reaction evidence="3">
        <text>N-(5-phospho-beta-D-ribosyl)anthranilate + diphosphate = 5-phospho-alpha-D-ribose 1-diphosphate + anthranilate</text>
        <dbReference type="Rhea" id="RHEA:11768"/>
        <dbReference type="ChEBI" id="CHEBI:16567"/>
        <dbReference type="ChEBI" id="CHEBI:18277"/>
        <dbReference type="ChEBI" id="CHEBI:33019"/>
        <dbReference type="ChEBI" id="CHEBI:58017"/>
        <dbReference type="EC" id="2.4.2.18"/>
    </reaction>
</comment>
<keyword evidence="3" id="KW-0822">Tryptophan biosynthesis</keyword>
<dbReference type="InterPro" id="IPR000312">
    <property type="entry name" value="Glycosyl_Trfase_fam3"/>
</dbReference>
<feature type="binding site" evidence="3">
    <location>
        <begin position="89"/>
        <end position="92"/>
    </location>
    <ligand>
        <name>5-phospho-alpha-D-ribose 1-diphosphate</name>
        <dbReference type="ChEBI" id="CHEBI:58017"/>
    </ligand>
</feature>
<dbReference type="InterPro" id="IPR017459">
    <property type="entry name" value="Glycosyl_Trfase_fam3_N_dom"/>
</dbReference>
<dbReference type="PANTHER" id="PTHR43285">
    <property type="entry name" value="ANTHRANILATE PHOSPHORIBOSYLTRANSFERASE"/>
    <property type="match status" value="1"/>
</dbReference>
<gene>
    <name evidence="3" type="primary">trpD</name>
    <name evidence="6" type="ORF">SAMN04488027_12510</name>
</gene>
<dbReference type="InterPro" id="IPR035902">
    <property type="entry name" value="Nuc_phospho_transferase"/>
</dbReference>
<dbReference type="InterPro" id="IPR036320">
    <property type="entry name" value="Glycosyl_Trfase_fam3_N_dom_sf"/>
</dbReference>
<evidence type="ECO:0000313" key="7">
    <source>
        <dbReference type="Proteomes" id="UP000199296"/>
    </source>
</evidence>
<comment type="cofactor">
    <cofactor evidence="3">
        <name>Mg(2+)</name>
        <dbReference type="ChEBI" id="CHEBI:18420"/>
    </cofactor>
    <text evidence="3">Binds 2 magnesium ions per monomer.</text>
</comment>
<dbReference type="AlphaFoldDB" id="A0A1G7ZI33"/>
<dbReference type="OrthoDB" id="9806430at2"/>
<dbReference type="SUPFAM" id="SSF52418">
    <property type="entry name" value="Nucleoside phosphorylase/phosphoribosyltransferase catalytic domain"/>
    <property type="match status" value="1"/>
</dbReference>
<feature type="binding site" evidence="3">
    <location>
        <position position="224"/>
    </location>
    <ligand>
        <name>Mg(2+)</name>
        <dbReference type="ChEBI" id="CHEBI:18420"/>
        <label>2</label>
    </ligand>
</feature>
<evidence type="ECO:0000259" key="5">
    <source>
        <dbReference type="Pfam" id="PF02885"/>
    </source>
</evidence>
<dbReference type="EMBL" id="FNCW01000025">
    <property type="protein sequence ID" value="SDH07750.1"/>
    <property type="molecule type" value="Genomic_DNA"/>
</dbReference>
<feature type="binding site" evidence="3">
    <location>
        <begin position="107"/>
        <end position="115"/>
    </location>
    <ligand>
        <name>5-phospho-alpha-D-ribose 1-diphosphate</name>
        <dbReference type="ChEBI" id="CHEBI:58017"/>
    </ligand>
</feature>
<dbReference type="Gene3D" id="1.20.970.10">
    <property type="entry name" value="Transferase, Pyrimidine Nucleoside Phosphorylase, Chain C"/>
    <property type="match status" value="1"/>
</dbReference>
<dbReference type="Pfam" id="PF02885">
    <property type="entry name" value="Glycos_trans_3N"/>
    <property type="match status" value="1"/>
</dbReference>
<dbReference type="Gene3D" id="3.40.1030.10">
    <property type="entry name" value="Nucleoside phosphorylase/phosphoribosyltransferase catalytic domain"/>
    <property type="match status" value="1"/>
</dbReference>
<protein>
    <recommendedName>
        <fullName evidence="3">Anthranilate phosphoribosyltransferase</fullName>
        <ecNumber evidence="3">2.4.2.18</ecNumber>
    </recommendedName>
</protein>
<accession>A0A1G7ZI33</accession>
<dbReference type="GO" id="GO:0000287">
    <property type="term" value="F:magnesium ion binding"/>
    <property type="evidence" value="ECO:0007669"/>
    <property type="project" value="UniProtKB-UniRule"/>
</dbReference>
<evidence type="ECO:0000256" key="3">
    <source>
        <dbReference type="HAMAP-Rule" id="MF_00211"/>
    </source>
</evidence>
<feature type="domain" description="Glycosyl transferase family 3 N-terminal" evidence="5">
    <location>
        <begin position="3"/>
        <end position="63"/>
    </location>
</feature>
<comment type="caution">
    <text evidence="3">Lacks conserved residue(s) required for the propagation of feature annotation.</text>
</comment>
<feature type="binding site" evidence="3">
    <location>
        <position position="165"/>
    </location>
    <ligand>
        <name>anthranilate</name>
        <dbReference type="ChEBI" id="CHEBI:16567"/>
        <label>2</label>
    </ligand>
</feature>
<feature type="binding site" evidence="3">
    <location>
        <position position="119"/>
    </location>
    <ligand>
        <name>5-phospho-alpha-D-ribose 1-diphosphate</name>
        <dbReference type="ChEBI" id="CHEBI:58017"/>
    </ligand>
</feature>
<dbReference type="PANTHER" id="PTHR43285:SF2">
    <property type="entry name" value="ANTHRANILATE PHOSPHORIBOSYLTRANSFERASE"/>
    <property type="match status" value="1"/>
</dbReference>
<dbReference type="GO" id="GO:0005829">
    <property type="term" value="C:cytosol"/>
    <property type="evidence" value="ECO:0007669"/>
    <property type="project" value="TreeGrafter"/>
</dbReference>
<evidence type="ECO:0000256" key="1">
    <source>
        <dbReference type="ARBA" id="ARBA00022676"/>
    </source>
</evidence>
<dbReference type="STRING" id="470826.SAMN04488027_12510"/>
<comment type="similarity">
    <text evidence="3">Belongs to the anthranilate phosphoribosyltransferase family.</text>
</comment>
<feature type="binding site" evidence="3">
    <location>
        <position position="87"/>
    </location>
    <ligand>
        <name>5-phospho-alpha-D-ribose 1-diphosphate</name>
        <dbReference type="ChEBI" id="CHEBI:58017"/>
    </ligand>
</feature>
<keyword evidence="3" id="KW-0057">Aromatic amino acid biosynthesis</keyword>
<keyword evidence="1 3" id="KW-0328">Glycosyltransferase</keyword>
<feature type="binding site" evidence="3">
    <location>
        <position position="91"/>
    </location>
    <ligand>
        <name>Mg(2+)</name>
        <dbReference type="ChEBI" id="CHEBI:18420"/>
        <label>1</label>
    </ligand>
</feature>
<dbReference type="SUPFAM" id="SSF47648">
    <property type="entry name" value="Nucleoside phosphorylase/phosphoribosyltransferase N-terminal domain"/>
    <property type="match status" value="1"/>
</dbReference>
<dbReference type="EC" id="2.4.2.18" evidence="3"/>
<keyword evidence="3" id="KW-0028">Amino-acid biosynthesis</keyword>
<dbReference type="InterPro" id="IPR005940">
    <property type="entry name" value="Anthranilate_Pribosyl_Tfrase"/>
</dbReference>
<feature type="binding site" evidence="3">
    <location>
        <begin position="82"/>
        <end position="83"/>
    </location>
    <ligand>
        <name>5-phospho-alpha-D-ribose 1-diphosphate</name>
        <dbReference type="ChEBI" id="CHEBI:58017"/>
    </ligand>
</feature>
<dbReference type="UniPathway" id="UPA00035">
    <property type="reaction ID" value="UER00041"/>
</dbReference>
<reference evidence="6 7" key="1">
    <citation type="submission" date="2016-10" db="EMBL/GenBank/DDBJ databases">
        <authorList>
            <person name="de Groot N.N."/>
        </authorList>
    </citation>
    <scope>NUCLEOTIDE SEQUENCE [LARGE SCALE GENOMIC DNA]</scope>
    <source>
        <strain evidence="6 7">DSM 19803</strain>
    </source>
</reference>
<organism evidence="6 7">
    <name type="scientific">Psychroflexus sediminis</name>
    <dbReference type="NCBI Taxonomy" id="470826"/>
    <lineage>
        <taxon>Bacteria</taxon>
        <taxon>Pseudomonadati</taxon>
        <taxon>Bacteroidota</taxon>
        <taxon>Flavobacteriia</taxon>
        <taxon>Flavobacteriales</taxon>
        <taxon>Flavobacteriaceae</taxon>
        <taxon>Psychroflexus</taxon>
    </lineage>
</organism>
<comment type="subunit">
    <text evidence="3">Homodimer.</text>
</comment>
<feature type="binding site" evidence="3">
    <location>
        <position position="79"/>
    </location>
    <ligand>
        <name>anthranilate</name>
        <dbReference type="ChEBI" id="CHEBI:16567"/>
        <label>1</label>
    </ligand>
</feature>